<reference evidence="2" key="1">
    <citation type="submission" date="2019-03" db="EMBL/GenBank/DDBJ databases">
        <title>Snf2 controls pulcherriminic acid biosynthesis and connects pigmentation and antifungal activity of the yeast Metschnikowia pulcherrima.</title>
        <authorList>
            <person name="Gore-Lloyd D."/>
            <person name="Sumann I."/>
            <person name="Brachmann A.O."/>
            <person name="Schneeberger K."/>
            <person name="Ortiz-Merino R.A."/>
            <person name="Moreno-Beltran M."/>
            <person name="Schlaefli M."/>
            <person name="Kirner P."/>
            <person name="Santos Kron A."/>
            <person name="Wolfe K.H."/>
            <person name="Piel J."/>
            <person name="Ahrens C.H."/>
            <person name="Henk D."/>
            <person name="Freimoser F.M."/>
        </authorList>
    </citation>
    <scope>NUCLEOTIDE SEQUENCE [LARGE SCALE GENOMIC DNA]</scope>
    <source>
        <strain evidence="2">APC 1.2</strain>
    </source>
</reference>
<protein>
    <submittedName>
        <fullName evidence="1">Uncharacterized protein</fullName>
    </submittedName>
</protein>
<name>A0A4P6XRS1_9ASCO</name>
<organism evidence="1 2">
    <name type="scientific">Metschnikowia aff. pulcherrima</name>
    <dbReference type="NCBI Taxonomy" id="2163413"/>
    <lineage>
        <taxon>Eukaryota</taxon>
        <taxon>Fungi</taxon>
        <taxon>Dikarya</taxon>
        <taxon>Ascomycota</taxon>
        <taxon>Saccharomycotina</taxon>
        <taxon>Pichiomycetes</taxon>
        <taxon>Metschnikowiaceae</taxon>
        <taxon>Metschnikowia</taxon>
    </lineage>
</organism>
<keyword evidence="2" id="KW-1185">Reference proteome</keyword>
<evidence type="ECO:0000313" key="2">
    <source>
        <dbReference type="Proteomes" id="UP000292447"/>
    </source>
</evidence>
<evidence type="ECO:0000313" key="1">
    <source>
        <dbReference type="EMBL" id="QBM90252.1"/>
    </source>
</evidence>
<accession>A0A4P6XRS1</accession>
<sequence>MMIRLLANVPRRVGLRSVRYIRTRHDITDVPRRLIRFSRGNLHSKASLERATATRLSIVSEIFDLETSFQRAALKISHLYNDKSQIIFDDLRSLRDQAQVVLELCRGFALSRSMRAFYLDQLFQSIARQNFLSFIAGVQLMKRAGFLGIYERVLIIEIESACNKLRDTDPSDDLGAHIWNDTVPSCLDLLIRISISSGEPLVGALFSIRSQDSSIEIKTDTLERVILGLSISDSLMDNYHSFAIFKVLSIHKRDYRPEVITKAIKNMCSGRTPYFANLLHDIWMCKNSGRITPEMLETTRKALIAANTAHGNYYRAADLWKPTCACNPAFGKKNIYLFRAIVEKMTDKNLVGDLLLNHFPESLYTDPDFVDFTLSFFGQNDTYRSQFDFVTRSLKPPLKRNMLSLLFASFISQNREEAAEKILQVIFKTKNGINTEDFLIIINKLLAKNLIRQCVEMCLMNDFRVSYKGAMKVMEYFLLNKISPASTNTDESEHRHYYELRVDFLSKFTKNLYRRKNELSVYRLLTTTLIRHFSAHIGNRPARKLYLSLSYTISRSSSDHVNLLSYDIPSELGKFLLIDNENRILCLEIILRQAQKENDDIILDWCASELHNAGVPVADIKRFFMHDTSVEFQ</sequence>
<proteinExistence type="predicted"/>
<gene>
    <name evidence="1" type="ORF">METSCH_E04960</name>
</gene>
<dbReference type="EMBL" id="CP034460">
    <property type="protein sequence ID" value="QBM90252.1"/>
    <property type="molecule type" value="Genomic_DNA"/>
</dbReference>
<dbReference type="AlphaFoldDB" id="A0A4P6XRS1"/>
<dbReference type="Proteomes" id="UP000292447">
    <property type="component" value="Chromosome V"/>
</dbReference>